<keyword evidence="2" id="KW-0732">Signal</keyword>
<evidence type="ECO:0000313" key="4">
    <source>
        <dbReference type="Proteomes" id="UP001201812"/>
    </source>
</evidence>
<organism evidence="3 4">
    <name type="scientific">Ditylenchus destructor</name>
    <dbReference type="NCBI Taxonomy" id="166010"/>
    <lineage>
        <taxon>Eukaryota</taxon>
        <taxon>Metazoa</taxon>
        <taxon>Ecdysozoa</taxon>
        <taxon>Nematoda</taxon>
        <taxon>Chromadorea</taxon>
        <taxon>Rhabditida</taxon>
        <taxon>Tylenchina</taxon>
        <taxon>Tylenchomorpha</taxon>
        <taxon>Sphaerularioidea</taxon>
        <taxon>Anguinidae</taxon>
        <taxon>Anguininae</taxon>
        <taxon>Ditylenchus</taxon>
    </lineage>
</organism>
<feature type="region of interest" description="Disordered" evidence="1">
    <location>
        <begin position="66"/>
        <end position="85"/>
    </location>
</feature>
<gene>
    <name evidence="3" type="ORF">DdX_20539</name>
</gene>
<protein>
    <recommendedName>
        <fullName evidence="5">Secreted protein</fullName>
    </recommendedName>
</protein>
<name>A0AAD4MG45_9BILA</name>
<evidence type="ECO:0000256" key="2">
    <source>
        <dbReference type="SAM" id="SignalP"/>
    </source>
</evidence>
<keyword evidence="4" id="KW-1185">Reference proteome</keyword>
<reference evidence="3" key="1">
    <citation type="submission" date="2022-01" db="EMBL/GenBank/DDBJ databases">
        <title>Genome Sequence Resource for Two Populations of Ditylenchus destructor, the Migratory Endoparasitic Phytonematode.</title>
        <authorList>
            <person name="Zhang H."/>
            <person name="Lin R."/>
            <person name="Xie B."/>
        </authorList>
    </citation>
    <scope>NUCLEOTIDE SEQUENCE</scope>
    <source>
        <strain evidence="3">BazhouSP</strain>
    </source>
</reference>
<evidence type="ECO:0000256" key="1">
    <source>
        <dbReference type="SAM" id="MobiDB-lite"/>
    </source>
</evidence>
<evidence type="ECO:0000313" key="3">
    <source>
        <dbReference type="EMBL" id="KAI1693662.1"/>
    </source>
</evidence>
<evidence type="ECO:0008006" key="5">
    <source>
        <dbReference type="Google" id="ProtNLM"/>
    </source>
</evidence>
<accession>A0AAD4MG45</accession>
<proteinExistence type="predicted"/>
<feature type="chain" id="PRO_5041942871" description="Secreted protein" evidence="2">
    <location>
        <begin position="20"/>
        <end position="147"/>
    </location>
</feature>
<dbReference type="AlphaFoldDB" id="A0AAD4MG45"/>
<comment type="caution">
    <text evidence="3">The sequence shown here is derived from an EMBL/GenBank/DDBJ whole genome shotgun (WGS) entry which is preliminary data.</text>
</comment>
<dbReference type="EMBL" id="JAKKPZ010000602">
    <property type="protein sequence ID" value="KAI1693662.1"/>
    <property type="molecule type" value="Genomic_DNA"/>
</dbReference>
<dbReference type="Proteomes" id="UP001201812">
    <property type="component" value="Unassembled WGS sequence"/>
</dbReference>
<feature type="signal peptide" evidence="2">
    <location>
        <begin position="1"/>
        <end position="19"/>
    </location>
</feature>
<sequence length="147" mass="16484">MRPTKITAVFFFYILKIFAISLEHISNATFINNTFILYRLPDDCKCTCSNVDTNAEFASKQLNLTRGTKKGDKSSTESTTSEECGQFSMDGHNSINSINVSEARVHWPCTLSASQDDWYRSRRHLLRAPGFMASGNPGFGVWSTIGR</sequence>